<keyword evidence="1" id="KW-0732">Signal</keyword>
<dbReference type="AlphaFoldDB" id="A0A5S9IRC0"/>
<dbReference type="Gene3D" id="2.60.120.200">
    <property type="match status" value="1"/>
</dbReference>
<evidence type="ECO:0000256" key="1">
    <source>
        <dbReference type="SAM" id="SignalP"/>
    </source>
</evidence>
<dbReference type="Proteomes" id="UP000326354">
    <property type="component" value="Chromosome"/>
</dbReference>
<dbReference type="RefSeq" id="WP_151970273.1">
    <property type="nucleotide sequence ID" value="NZ_AP019860.1"/>
</dbReference>
<proteinExistence type="predicted"/>
<evidence type="ECO:0000313" key="3">
    <source>
        <dbReference type="Proteomes" id="UP000326354"/>
    </source>
</evidence>
<reference evidence="2 3" key="1">
    <citation type="submission" date="2019-08" db="EMBL/GenBank/DDBJ databases">
        <title>Complete genome sequence of Candidatus Uab amorphum.</title>
        <authorList>
            <person name="Shiratori T."/>
            <person name="Suzuki S."/>
            <person name="Kakizawa Y."/>
            <person name="Ishida K."/>
        </authorList>
    </citation>
    <scope>NUCLEOTIDE SEQUENCE [LARGE SCALE GENOMIC DNA]</scope>
    <source>
        <strain evidence="2 3">SRT547</strain>
    </source>
</reference>
<dbReference type="SUPFAM" id="SSF49899">
    <property type="entry name" value="Concanavalin A-like lectins/glucanases"/>
    <property type="match status" value="1"/>
</dbReference>
<name>A0A5S9IRC0_UABAM</name>
<dbReference type="InterPro" id="IPR013320">
    <property type="entry name" value="ConA-like_dom_sf"/>
</dbReference>
<accession>A0A5S9IRC0</accession>
<feature type="chain" id="PRO_5024991821" evidence="1">
    <location>
        <begin position="18"/>
        <end position="357"/>
    </location>
</feature>
<organism evidence="2 3">
    <name type="scientific">Uabimicrobium amorphum</name>
    <dbReference type="NCBI Taxonomy" id="2596890"/>
    <lineage>
        <taxon>Bacteria</taxon>
        <taxon>Pseudomonadati</taxon>
        <taxon>Planctomycetota</taxon>
        <taxon>Candidatus Uabimicrobiia</taxon>
        <taxon>Candidatus Uabimicrobiales</taxon>
        <taxon>Candidatus Uabimicrobiaceae</taxon>
        <taxon>Candidatus Uabimicrobium</taxon>
    </lineage>
</organism>
<dbReference type="KEGG" id="uam:UABAM_04592"/>
<protein>
    <submittedName>
        <fullName evidence="2">Uncharacterized protein</fullName>
    </submittedName>
</protein>
<feature type="signal peptide" evidence="1">
    <location>
        <begin position="1"/>
        <end position="17"/>
    </location>
</feature>
<gene>
    <name evidence="2" type="ORF">UABAM_04592</name>
</gene>
<evidence type="ECO:0000313" key="2">
    <source>
        <dbReference type="EMBL" id="BBM86206.1"/>
    </source>
</evidence>
<keyword evidence="3" id="KW-1185">Reference proteome</keyword>
<dbReference type="EMBL" id="AP019860">
    <property type="protein sequence ID" value="BBM86206.1"/>
    <property type="molecule type" value="Genomic_DNA"/>
</dbReference>
<sequence length="357" mass="39551">MKYFVLCIFMLSIFTSAEGVMLLEHKGTTNPEQEGLTLKTSNLEGLSTSAKDGGWCVTDNNSKGGCYYQYSFNDKEKNLLKDPSKGFIMRMEVKLIEGSTYFKVEVNTAPGKRQGPMYIVKLVVIGNQVRAQIGNRATPYSNEYTMVDHADKYHLYELYADPKTPQADLYVDGVKRIENVGVRYDSGIHEAFFGAASGPDNGTACFKLVQVEALTDRPESITNTSRSIKSFTGYKECPENATTSLCTLNCGNGVGGTVRITVYGNVHGDGGSISVGYKEYIVTNPHKSPPVVKRICDYKSNKRIGSMTHVNDIVAEVVGNFVVFKAVVGNNGTKQYLKLNYLLEIRGHVTYMRFYPE</sequence>